<feature type="domain" description="Protein kinase" evidence="6">
    <location>
        <begin position="51"/>
        <end position="346"/>
    </location>
</feature>
<evidence type="ECO:0000256" key="1">
    <source>
        <dbReference type="ARBA" id="ARBA00022679"/>
    </source>
</evidence>
<organism evidence="7 8">
    <name type="scientific">Brevifollis gellanilyticus</name>
    <dbReference type="NCBI Taxonomy" id="748831"/>
    <lineage>
        <taxon>Bacteria</taxon>
        <taxon>Pseudomonadati</taxon>
        <taxon>Verrucomicrobiota</taxon>
        <taxon>Verrucomicrobiia</taxon>
        <taxon>Verrucomicrobiales</taxon>
        <taxon>Verrucomicrobiaceae</taxon>
    </lineage>
</organism>
<dbReference type="InterPro" id="IPR011990">
    <property type="entry name" value="TPR-like_helical_dom_sf"/>
</dbReference>
<dbReference type="EMBL" id="BKAG01000001">
    <property type="protein sequence ID" value="GEP40728.1"/>
    <property type="molecule type" value="Genomic_DNA"/>
</dbReference>
<sequence>MSSTSKSSASSQPPVGLFDLALAGEEDFPEEVKAEVPAVADEPGQVIAGRYVLKSVLGEGGTGHVWWAEQTQPVKREVALKIIRPGLVTQPVSVRFNREHQVLARMEHPNIAAVLDAGELPDGRTYFVMELVHGSPVTTWCRKHQTPVPERLEIFLQACLAVQHAHQKGILHRDIKPSNVMVTQVDDRPLVKVIDFGISKALEGDLAAGSDMTLRGMVLGTPRYMSPEQAGLTGQDVDTRADVYALGVLLYELLTGSTPIDEAHEKDTSLQDLLHRVRHAETELPSRRVTHDNAKQAVETKFLVRQLRGDLDWIVMRALQKDREQRYPTVLSLADDVRRHLRHEPVSAGPPGMGYRLKKWYARNHVAITSAAAVVISLAGGIAATSMAMKREAEQRQEALKQRETAQSQADLARQVSDQLTELLSNASKHAEAGMNTQMLRKLADECAEGMSRFRGQPVIEAQLAEQLAQLYNALEERPRALPWYQRRWDLLRQTEGDDSRNTLKARFELGWRSLAMNARNEAVTHLRGAAAGFAKLPDPDDDSHRHALMARKDLARALSADGQHEEALKLFEDVMREKGQDDPRETAAWLKELADCFRAADKLAESAAALQRALSLLPQDDDYAGMRAFIMGGMATTSHQQKHYDEALEASAERLRLFEVELGPNHPRVLGALLDHAFLACKCPGCPGGEEAARRALQMARTAGHETRLSDAWTAVCEVLRISHRMDESEQAVRDAIEEVSHTKAEHWRVLEFHRRLGDLLVARRDFEAAWKEYETAATGWFEPSTGRAIEKERLIFESIMVFWEQAKRAESPLASDAKMAEWRGKLAAWEAAQPAGPAAREQNMTRAQ</sequence>
<dbReference type="RefSeq" id="WP_146848222.1">
    <property type="nucleotide sequence ID" value="NZ_BKAG01000001.1"/>
</dbReference>
<accession>A0A512M1Z7</accession>
<keyword evidence="1" id="KW-0808">Transferase</keyword>
<keyword evidence="8" id="KW-1185">Reference proteome</keyword>
<dbReference type="InterPro" id="IPR017441">
    <property type="entry name" value="Protein_kinase_ATP_BS"/>
</dbReference>
<dbReference type="CDD" id="cd14014">
    <property type="entry name" value="STKc_PknB_like"/>
    <property type="match status" value="1"/>
</dbReference>
<dbReference type="Gene3D" id="1.25.40.10">
    <property type="entry name" value="Tetratricopeptide repeat domain"/>
    <property type="match status" value="3"/>
</dbReference>
<evidence type="ECO:0000256" key="3">
    <source>
        <dbReference type="ARBA" id="ARBA00022777"/>
    </source>
</evidence>
<comment type="caution">
    <text evidence="7">The sequence shown here is derived from an EMBL/GenBank/DDBJ whole genome shotgun (WGS) entry which is preliminary data.</text>
</comment>
<keyword evidence="2 5" id="KW-0547">Nucleotide-binding</keyword>
<evidence type="ECO:0000313" key="7">
    <source>
        <dbReference type="EMBL" id="GEP40728.1"/>
    </source>
</evidence>
<dbReference type="PANTHER" id="PTHR43289">
    <property type="entry name" value="MITOGEN-ACTIVATED PROTEIN KINASE KINASE KINASE 20-RELATED"/>
    <property type="match status" value="1"/>
</dbReference>
<dbReference type="SMART" id="SM00220">
    <property type="entry name" value="S_TKc"/>
    <property type="match status" value="1"/>
</dbReference>
<dbReference type="GO" id="GO:0005524">
    <property type="term" value="F:ATP binding"/>
    <property type="evidence" value="ECO:0007669"/>
    <property type="project" value="UniProtKB-UniRule"/>
</dbReference>
<dbReference type="SUPFAM" id="SSF48452">
    <property type="entry name" value="TPR-like"/>
    <property type="match status" value="2"/>
</dbReference>
<dbReference type="Pfam" id="PF00069">
    <property type="entry name" value="Pkinase"/>
    <property type="match status" value="1"/>
</dbReference>
<dbReference type="Gene3D" id="1.10.510.10">
    <property type="entry name" value="Transferase(Phosphotransferase) domain 1"/>
    <property type="match status" value="1"/>
</dbReference>
<dbReference type="InterPro" id="IPR019734">
    <property type="entry name" value="TPR_rpt"/>
</dbReference>
<dbReference type="GO" id="GO:0004674">
    <property type="term" value="F:protein serine/threonine kinase activity"/>
    <property type="evidence" value="ECO:0007669"/>
    <property type="project" value="TreeGrafter"/>
</dbReference>
<dbReference type="SMART" id="SM00028">
    <property type="entry name" value="TPR"/>
    <property type="match status" value="2"/>
</dbReference>
<name>A0A512M1Z7_9BACT</name>
<evidence type="ECO:0000256" key="4">
    <source>
        <dbReference type="ARBA" id="ARBA00022840"/>
    </source>
</evidence>
<dbReference type="AlphaFoldDB" id="A0A512M1Z7"/>
<evidence type="ECO:0000313" key="8">
    <source>
        <dbReference type="Proteomes" id="UP000321577"/>
    </source>
</evidence>
<proteinExistence type="predicted"/>
<evidence type="ECO:0000256" key="5">
    <source>
        <dbReference type="PROSITE-ProRule" id="PRU10141"/>
    </source>
</evidence>
<gene>
    <name evidence="7" type="ORF">BGE01nite_00190</name>
</gene>
<dbReference type="OrthoDB" id="9801841at2"/>
<dbReference type="SUPFAM" id="SSF56112">
    <property type="entry name" value="Protein kinase-like (PK-like)"/>
    <property type="match status" value="1"/>
</dbReference>
<dbReference type="PANTHER" id="PTHR43289:SF6">
    <property type="entry name" value="SERINE_THREONINE-PROTEIN KINASE NEKL-3"/>
    <property type="match status" value="1"/>
</dbReference>
<evidence type="ECO:0000259" key="6">
    <source>
        <dbReference type="PROSITE" id="PS50011"/>
    </source>
</evidence>
<keyword evidence="4 5" id="KW-0067">ATP-binding</keyword>
<dbReference type="Proteomes" id="UP000321577">
    <property type="component" value="Unassembled WGS sequence"/>
</dbReference>
<dbReference type="Gene3D" id="3.30.200.20">
    <property type="entry name" value="Phosphorylase Kinase, domain 1"/>
    <property type="match status" value="1"/>
</dbReference>
<feature type="binding site" evidence="5">
    <location>
        <position position="81"/>
    </location>
    <ligand>
        <name>ATP</name>
        <dbReference type="ChEBI" id="CHEBI:30616"/>
    </ligand>
</feature>
<dbReference type="InterPro" id="IPR011009">
    <property type="entry name" value="Kinase-like_dom_sf"/>
</dbReference>
<dbReference type="PROSITE" id="PS00108">
    <property type="entry name" value="PROTEIN_KINASE_ST"/>
    <property type="match status" value="1"/>
</dbReference>
<evidence type="ECO:0000256" key="2">
    <source>
        <dbReference type="ARBA" id="ARBA00022741"/>
    </source>
</evidence>
<dbReference type="InterPro" id="IPR000719">
    <property type="entry name" value="Prot_kinase_dom"/>
</dbReference>
<dbReference type="InterPro" id="IPR008271">
    <property type="entry name" value="Ser/Thr_kinase_AS"/>
</dbReference>
<dbReference type="PROSITE" id="PS50011">
    <property type="entry name" value="PROTEIN_KINASE_DOM"/>
    <property type="match status" value="1"/>
</dbReference>
<dbReference type="PROSITE" id="PS00107">
    <property type="entry name" value="PROTEIN_KINASE_ATP"/>
    <property type="match status" value="1"/>
</dbReference>
<reference evidence="7 8" key="1">
    <citation type="submission" date="2019-07" db="EMBL/GenBank/DDBJ databases">
        <title>Whole genome shotgun sequence of Brevifollis gellanilyticus NBRC 108608.</title>
        <authorList>
            <person name="Hosoyama A."/>
            <person name="Uohara A."/>
            <person name="Ohji S."/>
            <person name="Ichikawa N."/>
        </authorList>
    </citation>
    <scope>NUCLEOTIDE SEQUENCE [LARGE SCALE GENOMIC DNA]</scope>
    <source>
        <strain evidence="7 8">NBRC 108608</strain>
    </source>
</reference>
<protein>
    <recommendedName>
        <fullName evidence="6">Protein kinase domain-containing protein</fullName>
    </recommendedName>
</protein>
<keyword evidence="3" id="KW-0418">Kinase</keyword>